<organism evidence="1 2">
    <name type="scientific">Lysobacter capsici AZ78</name>
    <dbReference type="NCBI Taxonomy" id="1444315"/>
    <lineage>
        <taxon>Bacteria</taxon>
        <taxon>Pseudomonadati</taxon>
        <taxon>Pseudomonadota</taxon>
        <taxon>Gammaproteobacteria</taxon>
        <taxon>Lysobacterales</taxon>
        <taxon>Lysobacteraceae</taxon>
        <taxon>Lysobacter</taxon>
    </lineage>
</organism>
<proteinExistence type="predicted"/>
<gene>
    <name evidence="1" type="ORF">AZ78_2720</name>
</gene>
<reference evidence="1 2" key="1">
    <citation type="journal article" date="2014" name="Genome Announc.">
        <title>Draft Genome Sequence of Lysobacter capsici AZ78, a Bacterium Antagonistic to Plant-Pathogenic Oomycetes.</title>
        <authorList>
            <person name="Puopolo G."/>
            <person name="Sonego P."/>
            <person name="Engelen K."/>
            <person name="Pertot I."/>
        </authorList>
    </citation>
    <scope>NUCLEOTIDE SEQUENCE [LARGE SCALE GENOMIC DNA]</scope>
    <source>
        <strain evidence="1 2">AZ78</strain>
    </source>
</reference>
<keyword evidence="2" id="KW-1185">Reference proteome</keyword>
<dbReference type="RefSeq" id="WP_036110893.1">
    <property type="nucleotide sequence ID" value="NZ_JAJA02000001.1"/>
</dbReference>
<evidence type="ECO:0000313" key="1">
    <source>
        <dbReference type="EMBL" id="KWS05169.1"/>
    </source>
</evidence>
<protein>
    <submittedName>
        <fullName evidence="1">Uncharacterized protein</fullName>
    </submittedName>
</protein>
<sequence length="144" mass="15933">MSASLSSIDPSEIIGLSTIEEAVLDSASLPSDEVRKRYLLIGDALYVSAQALRLDEDFDNLLVFAVGVAEEMSEVLLRQAIALSNRRHWQYRPLMLKSDEGNDPNSEVIAKDDQSNAMVDCLLYHLRKDDRYAADANALMASQG</sequence>
<evidence type="ECO:0000313" key="2">
    <source>
        <dbReference type="Proteomes" id="UP000023435"/>
    </source>
</evidence>
<dbReference type="EMBL" id="JAJA02000001">
    <property type="protein sequence ID" value="KWS05169.1"/>
    <property type="molecule type" value="Genomic_DNA"/>
</dbReference>
<comment type="caution">
    <text evidence="1">The sequence shown here is derived from an EMBL/GenBank/DDBJ whole genome shotgun (WGS) entry which is preliminary data.</text>
</comment>
<accession>A0A108U9S5</accession>
<dbReference type="Proteomes" id="UP000023435">
    <property type="component" value="Unassembled WGS sequence"/>
</dbReference>
<name>A0A108U9S5_9GAMM</name>
<dbReference type="AlphaFoldDB" id="A0A108U9S5"/>
<dbReference type="OrthoDB" id="9967169at2"/>